<protein>
    <submittedName>
        <fullName evidence="2">DNA-binding phage protein</fullName>
    </submittedName>
    <submittedName>
        <fullName evidence="1">DNA-binding protein</fullName>
    </submittedName>
</protein>
<organism evidence="1 3">
    <name type="scientific">Streptococcus acidominimus</name>
    <dbReference type="NCBI Taxonomy" id="1326"/>
    <lineage>
        <taxon>Bacteria</taxon>
        <taxon>Bacillati</taxon>
        <taxon>Bacillota</taxon>
        <taxon>Bacilli</taxon>
        <taxon>Lactobacillales</taxon>
        <taxon>Streptococcaceae</taxon>
        <taxon>Streptococcus</taxon>
    </lineage>
</organism>
<dbReference type="GO" id="GO:0003677">
    <property type="term" value="F:DNA binding"/>
    <property type="evidence" value="ECO:0007669"/>
    <property type="project" value="UniProtKB-KW"/>
</dbReference>
<reference evidence="1" key="1">
    <citation type="submission" date="2016-12" db="EMBL/GenBank/DDBJ databases">
        <authorList>
            <person name="Song W.-J."/>
            <person name="Kurnit D.M."/>
        </authorList>
    </citation>
    <scope>NUCLEOTIDE SEQUENCE [LARGE SCALE GENOMIC DNA]</scope>
    <source>
        <strain evidence="1">ATCC 51725</strain>
    </source>
</reference>
<evidence type="ECO:0000313" key="4">
    <source>
        <dbReference type="Proteomes" id="UP000255213"/>
    </source>
</evidence>
<reference evidence="3" key="2">
    <citation type="submission" date="2016-12" db="EMBL/GenBank/DDBJ databases">
        <authorList>
            <person name="Gulvik C.A."/>
        </authorList>
    </citation>
    <scope>NUCLEOTIDE SEQUENCE [LARGE SCALE GENOMIC DNA]</scope>
    <source>
        <strain evidence="3">ATCC 51725</strain>
    </source>
</reference>
<evidence type="ECO:0000313" key="1">
    <source>
        <dbReference type="EMBL" id="OLF49750.1"/>
    </source>
</evidence>
<proteinExistence type="predicted"/>
<evidence type="ECO:0000313" key="3">
    <source>
        <dbReference type="Proteomes" id="UP000186437"/>
    </source>
</evidence>
<name>A0A1Q8EDA4_STRAI</name>
<dbReference type="Proteomes" id="UP000255213">
    <property type="component" value="Unassembled WGS sequence"/>
</dbReference>
<dbReference type="Proteomes" id="UP000186437">
    <property type="component" value="Unassembled WGS sequence"/>
</dbReference>
<reference evidence="2 4" key="3">
    <citation type="submission" date="2018-06" db="EMBL/GenBank/DDBJ databases">
        <authorList>
            <consortium name="Pathogen Informatics"/>
            <person name="Doyle S."/>
        </authorList>
    </citation>
    <scope>NUCLEOTIDE SEQUENCE [LARGE SCALE GENOMIC DNA]</scope>
    <source>
        <strain evidence="2 4">NCTC12957</strain>
    </source>
</reference>
<keyword evidence="1" id="KW-0238">DNA-binding</keyword>
<dbReference type="OrthoDB" id="2221635at2"/>
<dbReference type="RefSeq" id="WP_075099247.1">
    <property type="nucleotide sequence ID" value="NZ_MSJL01000021.1"/>
</dbReference>
<evidence type="ECO:0000313" key="2">
    <source>
        <dbReference type="EMBL" id="SUN06031.1"/>
    </source>
</evidence>
<dbReference type="EMBL" id="MSJL01000021">
    <property type="protein sequence ID" value="OLF49750.1"/>
    <property type="molecule type" value="Genomic_DNA"/>
</dbReference>
<gene>
    <name evidence="1" type="ORF">BU200_05645</name>
    <name evidence="2" type="ORF">NCTC12957_00386</name>
</gene>
<dbReference type="AlphaFoldDB" id="A0A1Q8EDA4"/>
<keyword evidence="3" id="KW-1185">Reference proteome</keyword>
<dbReference type="EMBL" id="UHEN01000001">
    <property type="protein sequence ID" value="SUN06031.1"/>
    <property type="molecule type" value="Genomic_DNA"/>
</dbReference>
<sequence length="110" mass="12791">MTLPDNYRRVLELIPTGSERPITNREIQRITGLSERAIREIVQRLTVSYKIPIGNVRGHNPGYYFPTNDAERFQGMIELDKQVTEEQKRLEVIKYGNLNEQDKYLKGGLV</sequence>
<accession>A0A1Q8EDA4</accession>